<protein>
    <recommendedName>
        <fullName evidence="1">Toprim domain-containing protein</fullName>
    </recommendedName>
</protein>
<dbReference type="PROSITE" id="PS50880">
    <property type="entry name" value="TOPRIM"/>
    <property type="match status" value="1"/>
</dbReference>
<dbReference type="SMART" id="SM00493">
    <property type="entry name" value="TOPRIM"/>
    <property type="match status" value="1"/>
</dbReference>
<keyword evidence="3" id="KW-1185">Reference proteome</keyword>
<dbReference type="GO" id="GO:0043822">
    <property type="term" value="F:ribonuclease M5 activity"/>
    <property type="evidence" value="ECO:0007669"/>
    <property type="project" value="TreeGrafter"/>
</dbReference>
<evidence type="ECO:0000313" key="3">
    <source>
        <dbReference type="Proteomes" id="UP000036867"/>
    </source>
</evidence>
<dbReference type="RefSeq" id="WP_053418651.1">
    <property type="nucleotide sequence ID" value="NZ_CP063302.1"/>
</dbReference>
<accession>A0A0M0LA75</accession>
<dbReference type="Gene3D" id="3.40.1360.10">
    <property type="match status" value="1"/>
</dbReference>
<dbReference type="GO" id="GO:0006364">
    <property type="term" value="P:rRNA processing"/>
    <property type="evidence" value="ECO:0007669"/>
    <property type="project" value="TreeGrafter"/>
</dbReference>
<dbReference type="EMBL" id="LILB01000008">
    <property type="protein sequence ID" value="KOO47777.1"/>
    <property type="molecule type" value="Genomic_DNA"/>
</dbReference>
<dbReference type="PANTHER" id="PTHR39156">
    <property type="entry name" value="RIBONUCLEASE M5"/>
    <property type="match status" value="1"/>
</dbReference>
<proteinExistence type="predicted"/>
<comment type="caution">
    <text evidence="2">The sequence shown here is derived from an EMBL/GenBank/DDBJ whole genome shotgun (WGS) entry which is preliminary data.</text>
</comment>
<gene>
    <name evidence="2" type="ORF">AMD00_19255</name>
</gene>
<dbReference type="AlphaFoldDB" id="A0A0M0LA75"/>
<evidence type="ECO:0000259" key="1">
    <source>
        <dbReference type="PROSITE" id="PS50880"/>
    </source>
</evidence>
<organism evidence="2 3">
    <name type="scientific">Viridibacillus arvi</name>
    <dbReference type="NCBI Taxonomy" id="263475"/>
    <lineage>
        <taxon>Bacteria</taxon>
        <taxon>Bacillati</taxon>
        <taxon>Bacillota</taxon>
        <taxon>Bacilli</taxon>
        <taxon>Bacillales</taxon>
        <taxon>Caryophanaceae</taxon>
        <taxon>Viridibacillus</taxon>
    </lineage>
</organism>
<dbReference type="GeneID" id="301138237"/>
<dbReference type="STRING" id="263475.AMD00_19255"/>
<sequence length="114" mass="13021">MTFNKLIIVEGRQDKLRIAPILAENIPIICTNGTVSASRLEEILAPYDDCEMYAFFDADSSGDKLRALFKREFPNARHLHTSSTYKQVEATPRRHLARILLAANFTVHKEYLIV</sequence>
<feature type="domain" description="Toprim" evidence="1">
    <location>
        <begin position="4"/>
        <end position="92"/>
    </location>
</feature>
<dbReference type="SUPFAM" id="SSF110455">
    <property type="entry name" value="Toprim domain"/>
    <property type="match status" value="1"/>
</dbReference>
<reference evidence="3" key="1">
    <citation type="submission" date="2015-08" db="EMBL/GenBank/DDBJ databases">
        <title>Fjat-10028 dsm 16317.</title>
        <authorList>
            <person name="Liu B."/>
            <person name="Wang J."/>
            <person name="Zhu Y."/>
            <person name="Liu G."/>
            <person name="Chen Q."/>
            <person name="Chen Z."/>
            <person name="Lan J."/>
            <person name="Che J."/>
            <person name="Ge C."/>
            <person name="Shi H."/>
            <person name="Pan Z."/>
            <person name="Liu X."/>
        </authorList>
    </citation>
    <scope>NUCLEOTIDE SEQUENCE [LARGE SCALE GENOMIC DNA]</scope>
    <source>
        <strain evidence="3">DSM 16317</strain>
    </source>
</reference>
<name>A0A0M0LA75_9BACL</name>
<dbReference type="PANTHER" id="PTHR39156:SF2">
    <property type="entry name" value="DNA PRIMASE (BACTERIAL TYPE) AND SMALL PRIMASE-LIKE PROTEINS"/>
    <property type="match status" value="1"/>
</dbReference>
<dbReference type="OrthoDB" id="2417742at2"/>
<dbReference type="InterPro" id="IPR006171">
    <property type="entry name" value="TOPRIM_dom"/>
</dbReference>
<dbReference type="Proteomes" id="UP000036867">
    <property type="component" value="Unassembled WGS sequence"/>
</dbReference>
<evidence type="ECO:0000313" key="2">
    <source>
        <dbReference type="EMBL" id="KOO47777.1"/>
    </source>
</evidence>